<keyword evidence="4" id="KW-0472">Membrane</keyword>
<comment type="similarity">
    <text evidence="2">Belongs to the major facilitator superfamily. Monocarboxylate porter (TC 2.A.1.13) family.</text>
</comment>
<dbReference type="InterPro" id="IPR011701">
    <property type="entry name" value="MFS"/>
</dbReference>
<feature type="transmembrane region" description="Helical" evidence="4">
    <location>
        <begin position="30"/>
        <end position="52"/>
    </location>
</feature>
<evidence type="ECO:0000256" key="1">
    <source>
        <dbReference type="ARBA" id="ARBA00004141"/>
    </source>
</evidence>
<dbReference type="EMBL" id="JACAZH010000004">
    <property type="protein sequence ID" value="KAF7371128.1"/>
    <property type="molecule type" value="Genomic_DNA"/>
</dbReference>
<feature type="region of interest" description="Disordered" evidence="3">
    <location>
        <begin position="1"/>
        <end position="20"/>
    </location>
</feature>
<dbReference type="OrthoDB" id="6499973at2759"/>
<protein>
    <submittedName>
        <fullName evidence="5">MFS general substrate transporter</fullName>
    </submittedName>
</protein>
<accession>A0A8H7DG97</accession>
<feature type="transmembrane region" description="Helical" evidence="4">
    <location>
        <begin position="333"/>
        <end position="355"/>
    </location>
</feature>
<evidence type="ECO:0000256" key="4">
    <source>
        <dbReference type="SAM" id="Phobius"/>
    </source>
</evidence>
<feature type="transmembrane region" description="Helical" evidence="4">
    <location>
        <begin position="101"/>
        <end position="119"/>
    </location>
</feature>
<dbReference type="SUPFAM" id="SSF103473">
    <property type="entry name" value="MFS general substrate transporter"/>
    <property type="match status" value="1"/>
</dbReference>
<dbReference type="Pfam" id="PF07690">
    <property type="entry name" value="MFS_1"/>
    <property type="match status" value="1"/>
</dbReference>
<comment type="subcellular location">
    <subcellularLocation>
        <location evidence="1">Membrane</location>
        <topology evidence="1">Multi-pass membrane protein</topology>
    </subcellularLocation>
</comment>
<evidence type="ECO:0000313" key="6">
    <source>
        <dbReference type="Proteomes" id="UP000623467"/>
    </source>
</evidence>
<feature type="transmembrane region" description="Helical" evidence="4">
    <location>
        <begin position="72"/>
        <end position="89"/>
    </location>
</feature>
<sequence>MADKESQSTTAVLENTPEPTPFEVPDGGFVAWRTVAGAWLVLFATFGFAFTFGVYEDYYVRVFLTNHTPSSIAWIGSVQLMMPFLLAPVSGKIFDDGGFHAIEIVGGLIFTFSVFMLSLCKENHYYQIFLAQGVGMGIGLGLTMLPSISIVVHHFKRHRGLTSGIVLSGTSIGATLFSIMTNHLLPRVGFAQTIRLTGAIISPVLVIGNLMMSTRLPSRSKRGGNMAPPDVKSFFVDLPYMIAVAGMFIGVLGLYFPLVYIQLFSVQHNINNTLAFYSISILNVSGAFVRVLANHWADVYGAFNVQVVCAICSGAFIWAILGIHDGASLISISFFYGAFSSAYLSLAFACFSSLAKGPQEVGARVGIALALSSLGTLFSAPIQGALLTSEYHWIRPVAFAATVTFVSGVCSFLTRTLHAKRTSNWRA</sequence>
<gene>
    <name evidence="5" type="ORF">MSAN_00748000</name>
</gene>
<feature type="transmembrane region" description="Helical" evidence="4">
    <location>
        <begin position="300"/>
        <end position="321"/>
    </location>
</feature>
<dbReference type="InterPro" id="IPR050327">
    <property type="entry name" value="Proton-linked_MCT"/>
</dbReference>
<keyword evidence="4" id="KW-0812">Transmembrane</keyword>
<feature type="transmembrane region" description="Helical" evidence="4">
    <location>
        <begin position="234"/>
        <end position="255"/>
    </location>
</feature>
<feature type="transmembrane region" description="Helical" evidence="4">
    <location>
        <begin position="125"/>
        <end position="148"/>
    </location>
</feature>
<dbReference type="InterPro" id="IPR036259">
    <property type="entry name" value="MFS_trans_sf"/>
</dbReference>
<feature type="transmembrane region" description="Helical" evidence="4">
    <location>
        <begin position="160"/>
        <end position="181"/>
    </location>
</feature>
<evidence type="ECO:0000256" key="2">
    <source>
        <dbReference type="ARBA" id="ARBA00006727"/>
    </source>
</evidence>
<name>A0A8H7DG97_9AGAR</name>
<keyword evidence="6" id="KW-1185">Reference proteome</keyword>
<evidence type="ECO:0000256" key="3">
    <source>
        <dbReference type="SAM" id="MobiDB-lite"/>
    </source>
</evidence>
<feature type="transmembrane region" description="Helical" evidence="4">
    <location>
        <begin position="193"/>
        <end position="213"/>
    </location>
</feature>
<organism evidence="5 6">
    <name type="scientific">Mycena sanguinolenta</name>
    <dbReference type="NCBI Taxonomy" id="230812"/>
    <lineage>
        <taxon>Eukaryota</taxon>
        <taxon>Fungi</taxon>
        <taxon>Dikarya</taxon>
        <taxon>Basidiomycota</taxon>
        <taxon>Agaricomycotina</taxon>
        <taxon>Agaricomycetes</taxon>
        <taxon>Agaricomycetidae</taxon>
        <taxon>Agaricales</taxon>
        <taxon>Marasmiineae</taxon>
        <taxon>Mycenaceae</taxon>
        <taxon>Mycena</taxon>
    </lineage>
</organism>
<feature type="transmembrane region" description="Helical" evidence="4">
    <location>
        <begin position="367"/>
        <end position="387"/>
    </location>
</feature>
<comment type="caution">
    <text evidence="5">The sequence shown here is derived from an EMBL/GenBank/DDBJ whole genome shotgun (WGS) entry which is preliminary data.</text>
</comment>
<proteinExistence type="inferred from homology"/>
<dbReference type="GO" id="GO:0016020">
    <property type="term" value="C:membrane"/>
    <property type="evidence" value="ECO:0007669"/>
    <property type="project" value="UniProtKB-SubCell"/>
</dbReference>
<dbReference type="AlphaFoldDB" id="A0A8H7DG97"/>
<reference evidence="5" key="1">
    <citation type="submission" date="2020-05" db="EMBL/GenBank/DDBJ databases">
        <title>Mycena genomes resolve the evolution of fungal bioluminescence.</title>
        <authorList>
            <person name="Tsai I.J."/>
        </authorList>
    </citation>
    <scope>NUCLEOTIDE SEQUENCE</scope>
    <source>
        <strain evidence="5">160909Yilan</strain>
    </source>
</reference>
<dbReference type="Proteomes" id="UP000623467">
    <property type="component" value="Unassembled WGS sequence"/>
</dbReference>
<dbReference type="PANTHER" id="PTHR11360">
    <property type="entry name" value="MONOCARBOXYLATE TRANSPORTER"/>
    <property type="match status" value="1"/>
</dbReference>
<dbReference type="PANTHER" id="PTHR11360:SF319">
    <property type="entry name" value="MAJOR FACILITATOR SUPERFAMILY (MFS) PROFILE DOMAIN-CONTAINING PROTEIN"/>
    <property type="match status" value="1"/>
</dbReference>
<dbReference type="GO" id="GO:0022857">
    <property type="term" value="F:transmembrane transporter activity"/>
    <property type="evidence" value="ECO:0007669"/>
    <property type="project" value="InterPro"/>
</dbReference>
<dbReference type="Gene3D" id="1.20.1250.20">
    <property type="entry name" value="MFS general substrate transporter like domains"/>
    <property type="match status" value="2"/>
</dbReference>
<evidence type="ECO:0000313" key="5">
    <source>
        <dbReference type="EMBL" id="KAF7371128.1"/>
    </source>
</evidence>
<feature type="transmembrane region" description="Helical" evidence="4">
    <location>
        <begin position="275"/>
        <end position="293"/>
    </location>
</feature>
<keyword evidence="4" id="KW-1133">Transmembrane helix</keyword>
<feature type="transmembrane region" description="Helical" evidence="4">
    <location>
        <begin position="393"/>
        <end position="413"/>
    </location>
</feature>